<dbReference type="InterPro" id="IPR011115">
    <property type="entry name" value="SecA_DEAD"/>
</dbReference>
<organism evidence="16 17">
    <name type="scientific">Mycolicibacterium madagascariense</name>
    <dbReference type="NCBI Taxonomy" id="212765"/>
    <lineage>
        <taxon>Bacteria</taxon>
        <taxon>Bacillati</taxon>
        <taxon>Actinomycetota</taxon>
        <taxon>Actinomycetes</taxon>
        <taxon>Mycobacteriales</taxon>
        <taxon>Mycobacteriaceae</taxon>
        <taxon>Mycolicibacterium</taxon>
    </lineage>
</organism>
<feature type="binding site" evidence="12">
    <location>
        <position position="93"/>
    </location>
    <ligand>
        <name>ATP</name>
        <dbReference type="ChEBI" id="CHEBI:30616"/>
    </ligand>
</feature>
<dbReference type="GO" id="GO:0043952">
    <property type="term" value="P:protein transport by the Sec complex"/>
    <property type="evidence" value="ECO:0007669"/>
    <property type="project" value="TreeGrafter"/>
</dbReference>
<feature type="domain" description="SecA family profile" evidence="15">
    <location>
        <begin position="12"/>
        <end position="580"/>
    </location>
</feature>
<dbReference type="Pfam" id="PF07517">
    <property type="entry name" value="SecA_DEAD"/>
    <property type="match status" value="1"/>
</dbReference>
<evidence type="ECO:0000256" key="8">
    <source>
        <dbReference type="ARBA" id="ARBA00022927"/>
    </source>
</evidence>
<dbReference type="InterPro" id="IPR000185">
    <property type="entry name" value="SecA"/>
</dbReference>
<protein>
    <recommendedName>
        <fullName evidence="12">Protein translocase subunit SecA</fullName>
        <ecNumber evidence="12">7.4.2.8</ecNumber>
    </recommendedName>
</protein>
<evidence type="ECO:0000256" key="3">
    <source>
        <dbReference type="ARBA" id="ARBA00022448"/>
    </source>
</evidence>
<dbReference type="SUPFAM" id="SSF52540">
    <property type="entry name" value="P-loop containing nucleoside triphosphate hydrolases"/>
    <property type="match status" value="2"/>
</dbReference>
<dbReference type="InterPro" id="IPR027417">
    <property type="entry name" value="P-loop_NTPase"/>
</dbReference>
<comment type="similarity">
    <text evidence="2 12">Belongs to the SecA family.</text>
</comment>
<dbReference type="Pfam" id="PF07516">
    <property type="entry name" value="SecA_SW"/>
    <property type="match status" value="1"/>
</dbReference>
<evidence type="ECO:0000256" key="2">
    <source>
        <dbReference type="ARBA" id="ARBA00007650"/>
    </source>
</evidence>
<keyword evidence="17" id="KW-1185">Reference proteome</keyword>
<dbReference type="GO" id="GO:0005524">
    <property type="term" value="F:ATP binding"/>
    <property type="evidence" value="ECO:0007669"/>
    <property type="project" value="UniProtKB-UniRule"/>
</dbReference>
<dbReference type="PRINTS" id="PR00906">
    <property type="entry name" value="SECA"/>
</dbReference>
<evidence type="ECO:0000313" key="16">
    <source>
        <dbReference type="EMBL" id="BBZ28768.1"/>
    </source>
</evidence>
<dbReference type="GO" id="GO:0006605">
    <property type="term" value="P:protein targeting"/>
    <property type="evidence" value="ECO:0007669"/>
    <property type="project" value="UniProtKB-UniRule"/>
</dbReference>
<evidence type="ECO:0000256" key="5">
    <source>
        <dbReference type="ARBA" id="ARBA00022490"/>
    </source>
</evidence>
<gene>
    <name evidence="16" type="primary">secA2</name>
    <name evidence="12" type="synonym">secA</name>
    <name evidence="16" type="ORF">MMAD_30630</name>
</gene>
<dbReference type="HAMAP" id="MF_01382">
    <property type="entry name" value="SecA"/>
    <property type="match status" value="1"/>
</dbReference>
<dbReference type="InterPro" id="IPR011130">
    <property type="entry name" value="SecA_preprotein_X-link_dom"/>
</dbReference>
<dbReference type="Gene3D" id="3.40.50.300">
    <property type="entry name" value="P-loop containing nucleotide triphosphate hydrolases"/>
    <property type="match status" value="3"/>
</dbReference>
<dbReference type="InterPro" id="IPR026389">
    <property type="entry name" value="SecA_Actinobact-type"/>
</dbReference>
<evidence type="ECO:0000256" key="6">
    <source>
        <dbReference type="ARBA" id="ARBA00022741"/>
    </source>
</evidence>
<dbReference type="PROSITE" id="PS51194">
    <property type="entry name" value="HELICASE_CTER"/>
    <property type="match status" value="1"/>
</dbReference>
<evidence type="ECO:0000259" key="15">
    <source>
        <dbReference type="PROSITE" id="PS51196"/>
    </source>
</evidence>
<dbReference type="SUPFAM" id="SSF81767">
    <property type="entry name" value="Pre-protein crosslinking domain of SecA"/>
    <property type="match status" value="1"/>
</dbReference>
<dbReference type="CDD" id="cd18803">
    <property type="entry name" value="SF2_C_secA"/>
    <property type="match status" value="1"/>
</dbReference>
<dbReference type="Gene3D" id="1.10.3060.10">
    <property type="entry name" value="Helical scaffold and wing domains of SecA"/>
    <property type="match status" value="2"/>
</dbReference>
<dbReference type="InterPro" id="IPR036670">
    <property type="entry name" value="SecA_X-link_sf"/>
</dbReference>
<dbReference type="KEGG" id="mmag:MMAD_30630"/>
<name>A0A7I7XHT7_9MYCO</name>
<dbReference type="RefSeq" id="WP_163738706.1">
    <property type="nucleotide sequence ID" value="NZ_AP022610.1"/>
</dbReference>
<feature type="binding site" evidence="12">
    <location>
        <begin position="111"/>
        <end position="115"/>
    </location>
    <ligand>
        <name>ATP</name>
        <dbReference type="ChEBI" id="CHEBI:30616"/>
    </ligand>
</feature>
<comment type="function">
    <text evidence="12">Part of the Sec protein translocase complex. Interacts with the SecYEG preprotein conducting channel. Has a central role in coupling the hydrolysis of ATP to the transfer of proteins into and across the cell membrane, serving as an ATP-driven molecular motor driving the stepwise translocation of polypeptide chains across the membrane.</text>
</comment>
<dbReference type="InterPro" id="IPR011116">
    <property type="entry name" value="SecA_Wing/Scaffold"/>
</dbReference>
<keyword evidence="8 12" id="KW-0653">Protein transport</keyword>
<dbReference type="GO" id="GO:0065002">
    <property type="term" value="P:intracellular protein transmembrane transport"/>
    <property type="evidence" value="ECO:0007669"/>
    <property type="project" value="UniProtKB-UniRule"/>
</dbReference>
<dbReference type="InterPro" id="IPR014001">
    <property type="entry name" value="Helicase_ATP-bd"/>
</dbReference>
<dbReference type="PROSITE" id="PS51192">
    <property type="entry name" value="HELICASE_ATP_BIND_1"/>
    <property type="match status" value="1"/>
</dbReference>
<evidence type="ECO:0000256" key="10">
    <source>
        <dbReference type="ARBA" id="ARBA00023010"/>
    </source>
</evidence>
<keyword evidence="11 12" id="KW-0472">Membrane</keyword>
<evidence type="ECO:0000259" key="13">
    <source>
        <dbReference type="PROSITE" id="PS51192"/>
    </source>
</evidence>
<dbReference type="GO" id="GO:0005886">
    <property type="term" value="C:plasma membrane"/>
    <property type="evidence" value="ECO:0007669"/>
    <property type="project" value="UniProtKB-SubCell"/>
</dbReference>
<feature type="binding site" evidence="12">
    <location>
        <position position="499"/>
    </location>
    <ligand>
        <name>ATP</name>
        <dbReference type="ChEBI" id="CHEBI:30616"/>
    </ligand>
</feature>
<dbReference type="NCBIfam" id="TIGR04221">
    <property type="entry name" value="SecA2_Mycobac"/>
    <property type="match status" value="1"/>
</dbReference>
<keyword evidence="7 12" id="KW-0067">ATP-binding</keyword>
<dbReference type="PANTHER" id="PTHR30612">
    <property type="entry name" value="SECA INNER MEMBRANE COMPONENT OF SEC PROTEIN SECRETION SYSTEM"/>
    <property type="match status" value="1"/>
</dbReference>
<keyword evidence="5 12" id="KW-0963">Cytoplasm</keyword>
<dbReference type="EC" id="7.4.2.8" evidence="12"/>
<dbReference type="GO" id="GO:0031522">
    <property type="term" value="C:cell envelope Sec protein transport complex"/>
    <property type="evidence" value="ECO:0007669"/>
    <property type="project" value="TreeGrafter"/>
</dbReference>
<dbReference type="CDD" id="cd17928">
    <property type="entry name" value="DEXDc_SecA"/>
    <property type="match status" value="1"/>
</dbReference>
<comment type="catalytic activity">
    <reaction evidence="12">
        <text>ATP + H2O + cellular proteinSide 1 = ADP + phosphate + cellular proteinSide 2.</text>
        <dbReference type="EC" id="7.4.2.8"/>
    </reaction>
</comment>
<dbReference type="SMART" id="SM00957">
    <property type="entry name" value="SecA_DEAD"/>
    <property type="match status" value="1"/>
</dbReference>
<dbReference type="Pfam" id="PF01043">
    <property type="entry name" value="SecA_PP_bind"/>
    <property type="match status" value="1"/>
</dbReference>
<reference evidence="16 17" key="1">
    <citation type="journal article" date="2019" name="Emerg. Microbes Infect.">
        <title>Comprehensive subspecies identification of 175 nontuberculous mycobacteria species based on 7547 genomic profiles.</title>
        <authorList>
            <person name="Matsumoto Y."/>
            <person name="Kinjo T."/>
            <person name="Motooka D."/>
            <person name="Nabeya D."/>
            <person name="Jung N."/>
            <person name="Uechi K."/>
            <person name="Horii T."/>
            <person name="Iida T."/>
            <person name="Fujita J."/>
            <person name="Nakamura S."/>
        </authorList>
    </citation>
    <scope>NUCLEOTIDE SEQUENCE [LARGE SCALE GENOMIC DNA]</scope>
    <source>
        <strain evidence="16 17">JCM 13574</strain>
    </source>
</reference>
<evidence type="ECO:0000256" key="9">
    <source>
        <dbReference type="ARBA" id="ARBA00022967"/>
    </source>
</evidence>
<dbReference type="FunFam" id="3.40.50.300:FF:000429">
    <property type="entry name" value="Preprotein translocase subunit SecA"/>
    <property type="match status" value="1"/>
</dbReference>
<evidence type="ECO:0000256" key="12">
    <source>
        <dbReference type="HAMAP-Rule" id="MF_01382"/>
    </source>
</evidence>
<dbReference type="PROSITE" id="PS51196">
    <property type="entry name" value="SECA_MOTOR_DEAD"/>
    <property type="match status" value="1"/>
</dbReference>
<dbReference type="SMART" id="SM00958">
    <property type="entry name" value="SecA_PP_bind"/>
    <property type="match status" value="1"/>
</dbReference>
<accession>A0A7I7XHT7</accession>
<comment type="subunit">
    <text evidence="12">Monomer and homodimer. Part of the essential Sec protein translocation apparatus which comprises SecA, SecYEG and auxiliary proteins SecDF. Other proteins may also be involved.</text>
</comment>
<dbReference type="GO" id="GO:0008564">
    <property type="term" value="F:protein-exporting ATPase activity"/>
    <property type="evidence" value="ECO:0007669"/>
    <property type="project" value="UniProtKB-EC"/>
</dbReference>
<proteinExistence type="inferred from homology"/>
<dbReference type="InterPro" id="IPR001650">
    <property type="entry name" value="Helicase_C-like"/>
</dbReference>
<dbReference type="EMBL" id="AP022610">
    <property type="protein sequence ID" value="BBZ28768.1"/>
    <property type="molecule type" value="Genomic_DNA"/>
</dbReference>
<evidence type="ECO:0000313" key="17">
    <source>
        <dbReference type="Proteomes" id="UP000466517"/>
    </source>
</evidence>
<dbReference type="GO" id="GO:0005829">
    <property type="term" value="C:cytosol"/>
    <property type="evidence" value="ECO:0007669"/>
    <property type="project" value="TreeGrafter"/>
</dbReference>
<evidence type="ECO:0000256" key="11">
    <source>
        <dbReference type="ARBA" id="ARBA00023136"/>
    </source>
</evidence>
<sequence length="772" mass="84777">MPKTKDRSGRLSNRFWKLLGASTDKDQAQSLDLVKTSSEYDEKAADLDDEQLRKAAQLLDLGELAESADIPQFLAIAREASERSTTLRPFDVQLLGALRMLAGDVVEMATGEGKTLAGAIAAAGYAIAGRSVHVISVNDYLARRDAEWMGPLLEAMGLTVGWITAESTADERRAAYACNVTYASVNEIGFDVLRDQLVTDVEDLVSPDPDVALIDEADSVLVDEALVPLVLAGTTHREQPRLEIIRMVGELVPGKDYDTDADRRNVHLTDEGARKLEKELGVDIYSEESVSTTLTEINVALHAHVLLQRDVHYIVRDGRVQLINASRGRIAQLQRWPDGLQAAVEAKEGIETTETGEVLDTITVQALINRYPTVCGMTGTALAAGEQLRQFYKLGVSPIPPNTPNVRVDETDRVYITAAAKIDAVIEHIKTIHDTGQPVLVGTRDVAESEELHERLVKAGVPAVVLNAKNDEEEALVIAEAGKLKAVTVSTQIAGRGTDIRLGGSDEGSHDEVAELGGLHVIGTGRHHTERLDNQLRGRAGRQGDPGSSVFFSSWEDDVVVAHLEPEKLPMATDEDGRITSDKAAQLLEHAQRVAEGRLLDVHANTWRYNQLVAQQRAILVERRNTLLRTATAREELAARAPERYEELVKEIGEERLETISRQIMLYHLDRGWADHQAYLSDIRESIHLRALGRQNPLDEFHRLAVDAFASLAADAIEAAQQTFETANVVEDEQGLDLSKLARPTSTWTYMIHDNPLADDTMSALSLPGVFR</sequence>
<evidence type="ECO:0000256" key="4">
    <source>
        <dbReference type="ARBA" id="ARBA00022475"/>
    </source>
</evidence>
<dbReference type="InterPro" id="IPR014018">
    <property type="entry name" value="SecA_motor_DEAD"/>
</dbReference>
<keyword evidence="6 12" id="KW-0547">Nucleotide-binding</keyword>
<keyword evidence="3 12" id="KW-0813">Transport</keyword>
<keyword evidence="4 12" id="KW-1003">Cell membrane</keyword>
<evidence type="ECO:0000256" key="7">
    <source>
        <dbReference type="ARBA" id="ARBA00022840"/>
    </source>
</evidence>
<keyword evidence="9 12" id="KW-1278">Translocase</keyword>
<dbReference type="Proteomes" id="UP000466517">
    <property type="component" value="Chromosome"/>
</dbReference>
<dbReference type="GO" id="GO:0017038">
    <property type="term" value="P:protein import"/>
    <property type="evidence" value="ECO:0007669"/>
    <property type="project" value="InterPro"/>
</dbReference>
<comment type="subcellular location">
    <subcellularLocation>
        <location evidence="12">Cell membrane</location>
        <topology evidence="12">Peripheral membrane protein</topology>
        <orientation evidence="12">Cytoplasmic side</orientation>
    </subcellularLocation>
    <subcellularLocation>
        <location evidence="12">Cytoplasm</location>
    </subcellularLocation>
    <subcellularLocation>
        <location evidence="1">Membrane</location>
        <topology evidence="1">Peripheral membrane protein</topology>
    </subcellularLocation>
    <text evidence="12">Distribution is 50-50.</text>
</comment>
<dbReference type="SUPFAM" id="SSF81886">
    <property type="entry name" value="Helical scaffold and wing domains of SecA"/>
    <property type="match status" value="1"/>
</dbReference>
<dbReference type="PANTHER" id="PTHR30612:SF0">
    <property type="entry name" value="CHLOROPLAST PROTEIN-TRANSPORTING ATPASE"/>
    <property type="match status" value="1"/>
</dbReference>
<feature type="domain" description="Helicase ATP-binding" evidence="13">
    <location>
        <begin position="95"/>
        <end position="254"/>
    </location>
</feature>
<dbReference type="InterPro" id="IPR044722">
    <property type="entry name" value="SecA_SF2_C"/>
</dbReference>
<dbReference type="AlphaFoldDB" id="A0A7I7XHT7"/>
<keyword evidence="10 12" id="KW-0811">Translocation</keyword>
<evidence type="ECO:0000256" key="1">
    <source>
        <dbReference type="ARBA" id="ARBA00004170"/>
    </source>
</evidence>
<dbReference type="InterPro" id="IPR036266">
    <property type="entry name" value="SecA_Wing/Scaffold_sf"/>
</dbReference>
<dbReference type="Pfam" id="PF21090">
    <property type="entry name" value="P-loop_SecA"/>
    <property type="match status" value="2"/>
</dbReference>
<evidence type="ECO:0000259" key="14">
    <source>
        <dbReference type="PROSITE" id="PS51194"/>
    </source>
</evidence>
<feature type="domain" description="Helicase C-terminal" evidence="14">
    <location>
        <begin position="421"/>
        <end position="586"/>
    </location>
</feature>
<dbReference type="Gene3D" id="3.90.1440.10">
    <property type="entry name" value="SecA, preprotein cross-linking domain"/>
    <property type="match status" value="1"/>
</dbReference>